<evidence type="ECO:0000256" key="1">
    <source>
        <dbReference type="SAM" id="MobiDB-lite"/>
    </source>
</evidence>
<gene>
    <name evidence="2" type="ORF">P43SY_004939</name>
</gene>
<name>A0AAD5LCB2_PYTIN</name>
<feature type="region of interest" description="Disordered" evidence="1">
    <location>
        <begin position="1"/>
        <end position="34"/>
    </location>
</feature>
<dbReference type="Proteomes" id="UP001209570">
    <property type="component" value="Unassembled WGS sequence"/>
</dbReference>
<sequence length="169" mass="18087">MGDSQNWSSFDAPEEKPRRPAAAQQPQGAGSEAAPSFQLRAVDPLALRNRLVFGGLVGFCTGATFGTIDAVRAYQKQHGRVALAGLNSFARGAAVSGGSFAGFFLAYQGFKTLIQSQRGGQDDLLTVGMATAFAGAPFLRSTVMRQNVPYALMLIALDHFHEEINAHRR</sequence>
<proteinExistence type="predicted"/>
<organism evidence="2 3">
    <name type="scientific">Pythium insidiosum</name>
    <name type="common">Pythiosis disease agent</name>
    <dbReference type="NCBI Taxonomy" id="114742"/>
    <lineage>
        <taxon>Eukaryota</taxon>
        <taxon>Sar</taxon>
        <taxon>Stramenopiles</taxon>
        <taxon>Oomycota</taxon>
        <taxon>Peronosporomycetes</taxon>
        <taxon>Pythiales</taxon>
        <taxon>Pythiaceae</taxon>
        <taxon>Pythium</taxon>
    </lineage>
</organism>
<dbReference type="Pfam" id="PF02466">
    <property type="entry name" value="Tim17"/>
    <property type="match status" value="1"/>
</dbReference>
<comment type="caution">
    <text evidence="2">The sequence shown here is derived from an EMBL/GenBank/DDBJ whole genome shotgun (WGS) entry which is preliminary data.</text>
</comment>
<keyword evidence="3" id="KW-1185">Reference proteome</keyword>
<evidence type="ECO:0000313" key="3">
    <source>
        <dbReference type="Proteomes" id="UP001209570"/>
    </source>
</evidence>
<dbReference type="EMBL" id="JAKCXM010000493">
    <property type="protein sequence ID" value="KAJ0393439.1"/>
    <property type="molecule type" value="Genomic_DNA"/>
</dbReference>
<reference evidence="2" key="1">
    <citation type="submission" date="2021-12" db="EMBL/GenBank/DDBJ databases">
        <title>Prjna785345.</title>
        <authorList>
            <person name="Rujirawat T."/>
            <person name="Krajaejun T."/>
        </authorList>
    </citation>
    <scope>NUCLEOTIDE SEQUENCE</scope>
    <source>
        <strain evidence="2">Pi057C3</strain>
    </source>
</reference>
<protein>
    <submittedName>
        <fullName evidence="2">Uncharacterized protein</fullName>
    </submittedName>
</protein>
<feature type="compositionally biased region" description="Low complexity" evidence="1">
    <location>
        <begin position="20"/>
        <end position="34"/>
    </location>
</feature>
<evidence type="ECO:0000313" key="2">
    <source>
        <dbReference type="EMBL" id="KAJ0393439.1"/>
    </source>
</evidence>
<dbReference type="AlphaFoldDB" id="A0AAD5LCB2"/>
<accession>A0AAD5LCB2</accession>